<dbReference type="Proteomes" id="UP001189429">
    <property type="component" value="Unassembled WGS sequence"/>
</dbReference>
<comment type="caution">
    <text evidence="1">The sequence shown here is derived from an EMBL/GenBank/DDBJ whole genome shotgun (WGS) entry which is preliminary data.</text>
</comment>
<sequence>MPLEVISNYTDCITSVQGWLGEDGVDLCLKRQFATASQQVACVENAYYPFYRSNGLNWNKVPAVQKAMELCKAADFDADEALSRSECSVRAWSSGDAARAGCLTMPLEVISNYTDCITSVQGWLGEDGVDLCLKRQFATASQQVACVEKAYYPFYRSNGLNWNKVPAVQKAMELCKAADFDADEALRRSECSVRAWSSGDAARAGCLTMPLEVISNYTDCITSVQGWLGEDGVDLCLKRQFATASQQVACVEKAYYPFYRSNGLNWNKVPAVQKAMELCKAADFDADEALRRSECSVRAWSSGDAARAGCLTMPLEVISNYTDCITSVQGWLGEDGVAF</sequence>
<evidence type="ECO:0000313" key="2">
    <source>
        <dbReference type="Proteomes" id="UP001189429"/>
    </source>
</evidence>
<gene>
    <name evidence="1" type="ORF">PCOR1329_LOCUS54545</name>
</gene>
<organism evidence="1 2">
    <name type="scientific">Prorocentrum cordatum</name>
    <dbReference type="NCBI Taxonomy" id="2364126"/>
    <lineage>
        <taxon>Eukaryota</taxon>
        <taxon>Sar</taxon>
        <taxon>Alveolata</taxon>
        <taxon>Dinophyceae</taxon>
        <taxon>Prorocentrales</taxon>
        <taxon>Prorocentraceae</taxon>
        <taxon>Prorocentrum</taxon>
    </lineage>
</organism>
<protein>
    <submittedName>
        <fullName evidence="1">Uncharacterized protein</fullName>
    </submittedName>
</protein>
<reference evidence="1" key="1">
    <citation type="submission" date="2023-10" db="EMBL/GenBank/DDBJ databases">
        <authorList>
            <person name="Chen Y."/>
            <person name="Shah S."/>
            <person name="Dougan E. K."/>
            <person name="Thang M."/>
            <person name="Chan C."/>
        </authorList>
    </citation>
    <scope>NUCLEOTIDE SEQUENCE [LARGE SCALE GENOMIC DNA]</scope>
</reference>
<dbReference type="EMBL" id="CAUYUJ010016668">
    <property type="protein sequence ID" value="CAK0867669.1"/>
    <property type="molecule type" value="Genomic_DNA"/>
</dbReference>
<evidence type="ECO:0000313" key="1">
    <source>
        <dbReference type="EMBL" id="CAK0867669.1"/>
    </source>
</evidence>
<keyword evidence="2" id="KW-1185">Reference proteome</keyword>
<proteinExistence type="predicted"/>
<name>A0ABN9V4D0_9DINO</name>
<accession>A0ABN9V4D0</accession>